<reference evidence="2" key="1">
    <citation type="submission" date="2024-06" db="EMBL/GenBank/DDBJ databases">
        <title>Complete genome sequence of the cellulolytic actinobacterium, Cellulosimicrobium ES-005.</title>
        <authorList>
            <person name="Matthews C.T."/>
            <person name="Underwood K.D."/>
            <person name="Ghanchi K.M."/>
            <person name="Fields S.D."/>
            <person name="Gardner S.G."/>
        </authorList>
    </citation>
    <scope>NUCLEOTIDE SEQUENCE</scope>
    <source>
        <strain evidence="2">ES-005</strain>
    </source>
</reference>
<keyword evidence="1" id="KW-0472">Membrane</keyword>
<dbReference type="AlphaFoldDB" id="A0AAU8G2G3"/>
<feature type="transmembrane region" description="Helical" evidence="1">
    <location>
        <begin position="67"/>
        <end position="88"/>
    </location>
</feature>
<dbReference type="RefSeq" id="WP_353708267.1">
    <property type="nucleotide sequence ID" value="NZ_CP159290.1"/>
</dbReference>
<sequence>MGRPTCRRPELGGAARGAALRGDERLVLGLTLGGLVALAGLSLRWLGLGNGDGVRRGPGLSPGHLQAGNALLLVALAVMVVAIVVLLWPARDPAPTAAPAREPAGAVA</sequence>
<keyword evidence="1" id="KW-0812">Transmembrane</keyword>
<organism evidence="2">
    <name type="scientific">Cellulosimicrobium sp. ES-005</name>
    <dbReference type="NCBI Taxonomy" id="3163031"/>
    <lineage>
        <taxon>Bacteria</taxon>
        <taxon>Bacillati</taxon>
        <taxon>Actinomycetota</taxon>
        <taxon>Actinomycetes</taxon>
        <taxon>Micrococcales</taxon>
        <taxon>Promicromonosporaceae</taxon>
        <taxon>Cellulosimicrobium</taxon>
    </lineage>
</organism>
<keyword evidence="1" id="KW-1133">Transmembrane helix</keyword>
<name>A0AAU8G2G3_9MICO</name>
<protein>
    <submittedName>
        <fullName evidence="2">Uncharacterized protein</fullName>
    </submittedName>
</protein>
<gene>
    <name evidence="2" type="ORF">ABRQ22_01015</name>
</gene>
<evidence type="ECO:0000256" key="1">
    <source>
        <dbReference type="SAM" id="Phobius"/>
    </source>
</evidence>
<evidence type="ECO:0000313" key="2">
    <source>
        <dbReference type="EMBL" id="XCH30311.1"/>
    </source>
</evidence>
<dbReference type="EMBL" id="CP159290">
    <property type="protein sequence ID" value="XCH30311.1"/>
    <property type="molecule type" value="Genomic_DNA"/>
</dbReference>
<proteinExistence type="predicted"/>
<feature type="transmembrane region" description="Helical" evidence="1">
    <location>
        <begin position="26"/>
        <end position="47"/>
    </location>
</feature>
<accession>A0AAU8G2G3</accession>